<dbReference type="SUPFAM" id="SSF102114">
    <property type="entry name" value="Radical SAM enzymes"/>
    <property type="match status" value="1"/>
</dbReference>
<dbReference type="PROSITE" id="PS51918">
    <property type="entry name" value="RADICAL_SAM"/>
    <property type="match status" value="1"/>
</dbReference>
<dbReference type="SFLD" id="SFLDG01383">
    <property type="entry name" value="cyclic_pyranopterin_phosphate"/>
    <property type="match status" value="1"/>
</dbReference>
<evidence type="ECO:0000256" key="1">
    <source>
        <dbReference type="ARBA" id="ARBA00001966"/>
    </source>
</evidence>
<dbReference type="NCBIfam" id="NF001199">
    <property type="entry name" value="PRK00164.2-1"/>
    <property type="match status" value="1"/>
</dbReference>
<dbReference type="GO" id="GO:0061799">
    <property type="term" value="F:cyclic pyranopterin monophosphate synthase activity"/>
    <property type="evidence" value="ECO:0007669"/>
    <property type="project" value="TreeGrafter"/>
</dbReference>
<gene>
    <name evidence="14" type="ORF">MNBD_GAMMA18-327</name>
</gene>
<dbReference type="GO" id="GO:0006777">
    <property type="term" value="P:Mo-molybdopterin cofactor biosynthetic process"/>
    <property type="evidence" value="ECO:0007669"/>
    <property type="project" value="UniProtKB-KW"/>
</dbReference>
<dbReference type="SFLD" id="SFLDG01386">
    <property type="entry name" value="main_SPASM_domain-containing"/>
    <property type="match status" value="1"/>
</dbReference>
<evidence type="ECO:0000256" key="4">
    <source>
        <dbReference type="ARBA" id="ARBA00022691"/>
    </source>
</evidence>
<dbReference type="CDD" id="cd21117">
    <property type="entry name" value="Twitch_MoaA"/>
    <property type="match status" value="1"/>
</dbReference>
<dbReference type="InterPro" id="IPR000385">
    <property type="entry name" value="MoaA_NifB_PqqE_Fe-S-bd_CS"/>
</dbReference>
<dbReference type="InterPro" id="IPR013785">
    <property type="entry name" value="Aldolase_TIM"/>
</dbReference>
<dbReference type="UniPathway" id="UPA00344"/>
<evidence type="ECO:0000256" key="8">
    <source>
        <dbReference type="ARBA" id="ARBA00023014"/>
    </source>
</evidence>
<evidence type="ECO:0000313" key="14">
    <source>
        <dbReference type="EMBL" id="VAW86480.1"/>
    </source>
</evidence>
<dbReference type="Gene3D" id="3.20.20.70">
    <property type="entry name" value="Aldolase class I"/>
    <property type="match status" value="1"/>
</dbReference>
<dbReference type="InterPro" id="IPR006638">
    <property type="entry name" value="Elp3/MiaA/NifB-like_rSAM"/>
</dbReference>
<accession>A0A3B0ZBX0</accession>
<dbReference type="InterPro" id="IPR013483">
    <property type="entry name" value="MoaA"/>
</dbReference>
<dbReference type="InterPro" id="IPR010505">
    <property type="entry name" value="MoaA_twitch"/>
</dbReference>
<dbReference type="PANTHER" id="PTHR22960:SF0">
    <property type="entry name" value="MOLYBDENUM COFACTOR BIOSYNTHESIS PROTEIN 1"/>
    <property type="match status" value="1"/>
</dbReference>
<dbReference type="InterPro" id="IPR058240">
    <property type="entry name" value="rSAM_sf"/>
</dbReference>
<evidence type="ECO:0000256" key="12">
    <source>
        <dbReference type="ARBA" id="ARBA00048697"/>
    </source>
</evidence>
<dbReference type="AlphaFoldDB" id="A0A3B0ZBX0"/>
<keyword evidence="3" id="KW-0004">4Fe-4S</keyword>
<reference evidence="14" key="1">
    <citation type="submission" date="2018-06" db="EMBL/GenBank/DDBJ databases">
        <authorList>
            <person name="Zhirakovskaya E."/>
        </authorList>
    </citation>
    <scope>NUCLEOTIDE SEQUENCE</scope>
</reference>
<evidence type="ECO:0000256" key="9">
    <source>
        <dbReference type="ARBA" id="ARBA00023134"/>
    </source>
</evidence>
<evidence type="ECO:0000256" key="11">
    <source>
        <dbReference type="ARBA" id="ARBA00023239"/>
    </source>
</evidence>
<keyword evidence="10" id="KW-0501">Molybdenum cofactor biosynthesis</keyword>
<dbReference type="PROSITE" id="PS01305">
    <property type="entry name" value="MOAA_NIFB_PQQE"/>
    <property type="match status" value="1"/>
</dbReference>
<dbReference type="InterPro" id="IPR007197">
    <property type="entry name" value="rSAM"/>
</dbReference>
<evidence type="ECO:0000256" key="2">
    <source>
        <dbReference type="ARBA" id="ARBA00012167"/>
    </source>
</evidence>
<dbReference type="SFLD" id="SFLDG01067">
    <property type="entry name" value="SPASM/twitch_domain_containing"/>
    <property type="match status" value="1"/>
</dbReference>
<keyword evidence="11 14" id="KW-0456">Lyase</keyword>
<dbReference type="Pfam" id="PF06463">
    <property type="entry name" value="Mob_synth_C"/>
    <property type="match status" value="1"/>
</dbReference>
<dbReference type="HAMAP" id="MF_01225_B">
    <property type="entry name" value="MoaA_B"/>
    <property type="match status" value="1"/>
</dbReference>
<dbReference type="GO" id="GO:0061798">
    <property type="term" value="F:GTP 3',8'-cyclase activity"/>
    <property type="evidence" value="ECO:0007669"/>
    <property type="project" value="UniProtKB-EC"/>
</dbReference>
<keyword evidence="7" id="KW-0408">Iron</keyword>
<protein>
    <recommendedName>
        <fullName evidence="2">GTP 3',8-cyclase</fullName>
        <ecNumber evidence="2">4.1.99.22</ecNumber>
    </recommendedName>
</protein>
<dbReference type="EMBL" id="UOFP01000143">
    <property type="protein sequence ID" value="VAW86480.1"/>
    <property type="molecule type" value="Genomic_DNA"/>
</dbReference>
<organism evidence="14">
    <name type="scientific">hydrothermal vent metagenome</name>
    <dbReference type="NCBI Taxonomy" id="652676"/>
    <lineage>
        <taxon>unclassified sequences</taxon>
        <taxon>metagenomes</taxon>
        <taxon>ecological metagenomes</taxon>
    </lineage>
</organism>
<dbReference type="EC" id="4.1.99.22" evidence="2"/>
<dbReference type="GO" id="GO:0005525">
    <property type="term" value="F:GTP binding"/>
    <property type="evidence" value="ECO:0007669"/>
    <property type="project" value="UniProtKB-KW"/>
</dbReference>
<evidence type="ECO:0000259" key="13">
    <source>
        <dbReference type="PROSITE" id="PS51918"/>
    </source>
</evidence>
<keyword evidence="9" id="KW-0342">GTP-binding</keyword>
<sequence length="328" mass="36266">MSKQLLDPQGRQITYLRLSLTDRCNLRCFYCLPKGAKNFTPPNHWLSFDEIERLVSAFAALGVARIRLTGGEPLVRPDATSLIARLTAIPDIDELSLSTNASLLSHYAQSLKEAGISRINVSLDTLKTERFTEITGGGELQPVLDGLAAAKRFGLQPIKINMVAMKGINDDEFADMVRYCDKNNFTLRLIETMPMGRSGQKASDHYMDLSTVRQQLADEFNMVPGVMPGGGPARYLQAVDGGLKVGFITPMSQHFCETCNRVRLSVDGVLYLCLGQEHSFDFKPLLRSGVSDETLQAAIIKALALKPAQHDFNQQPEKIVRFMSRLGG</sequence>
<keyword evidence="6" id="KW-0547">Nucleotide-binding</keyword>
<proteinExistence type="inferred from homology"/>
<name>A0A3B0ZBX0_9ZZZZ</name>
<dbReference type="Pfam" id="PF04055">
    <property type="entry name" value="Radical_SAM"/>
    <property type="match status" value="1"/>
</dbReference>
<comment type="catalytic activity">
    <reaction evidence="12">
        <text>GTP + AH2 + S-adenosyl-L-methionine = (8S)-3',8-cyclo-7,8-dihydroguanosine 5'-triphosphate + 5'-deoxyadenosine + L-methionine + A + H(+)</text>
        <dbReference type="Rhea" id="RHEA:49576"/>
        <dbReference type="ChEBI" id="CHEBI:13193"/>
        <dbReference type="ChEBI" id="CHEBI:15378"/>
        <dbReference type="ChEBI" id="CHEBI:17319"/>
        <dbReference type="ChEBI" id="CHEBI:17499"/>
        <dbReference type="ChEBI" id="CHEBI:37565"/>
        <dbReference type="ChEBI" id="CHEBI:57844"/>
        <dbReference type="ChEBI" id="CHEBI:59789"/>
        <dbReference type="ChEBI" id="CHEBI:131766"/>
        <dbReference type="EC" id="4.1.99.22"/>
    </reaction>
</comment>
<dbReference type="GO" id="GO:0051539">
    <property type="term" value="F:4 iron, 4 sulfur cluster binding"/>
    <property type="evidence" value="ECO:0007669"/>
    <property type="project" value="UniProtKB-KW"/>
</dbReference>
<evidence type="ECO:0000256" key="5">
    <source>
        <dbReference type="ARBA" id="ARBA00022723"/>
    </source>
</evidence>
<comment type="cofactor">
    <cofactor evidence="1">
        <name>[4Fe-4S] cluster</name>
        <dbReference type="ChEBI" id="CHEBI:49883"/>
    </cofactor>
</comment>
<dbReference type="InterPro" id="IPR040064">
    <property type="entry name" value="MoaA-like"/>
</dbReference>
<evidence type="ECO:0000256" key="7">
    <source>
        <dbReference type="ARBA" id="ARBA00023004"/>
    </source>
</evidence>
<dbReference type="CDD" id="cd01335">
    <property type="entry name" value="Radical_SAM"/>
    <property type="match status" value="1"/>
</dbReference>
<dbReference type="SFLD" id="SFLDS00029">
    <property type="entry name" value="Radical_SAM"/>
    <property type="match status" value="1"/>
</dbReference>
<evidence type="ECO:0000256" key="10">
    <source>
        <dbReference type="ARBA" id="ARBA00023150"/>
    </source>
</evidence>
<dbReference type="PANTHER" id="PTHR22960">
    <property type="entry name" value="MOLYBDOPTERIN COFACTOR SYNTHESIS PROTEIN A"/>
    <property type="match status" value="1"/>
</dbReference>
<dbReference type="InterPro" id="IPR050105">
    <property type="entry name" value="MoCo_biosynth_MoaA/MoaC"/>
</dbReference>
<keyword evidence="8" id="KW-0411">Iron-sulfur</keyword>
<dbReference type="GO" id="GO:0046872">
    <property type="term" value="F:metal ion binding"/>
    <property type="evidence" value="ECO:0007669"/>
    <property type="project" value="UniProtKB-KW"/>
</dbReference>
<dbReference type="SMART" id="SM00729">
    <property type="entry name" value="Elp3"/>
    <property type="match status" value="1"/>
</dbReference>
<dbReference type="NCBIfam" id="TIGR02666">
    <property type="entry name" value="moaA"/>
    <property type="match status" value="1"/>
</dbReference>
<evidence type="ECO:0000256" key="3">
    <source>
        <dbReference type="ARBA" id="ARBA00022485"/>
    </source>
</evidence>
<feature type="domain" description="Radical SAM core" evidence="13">
    <location>
        <begin position="8"/>
        <end position="233"/>
    </location>
</feature>
<evidence type="ECO:0000256" key="6">
    <source>
        <dbReference type="ARBA" id="ARBA00022741"/>
    </source>
</evidence>
<keyword evidence="4" id="KW-0949">S-adenosyl-L-methionine</keyword>
<keyword evidence="5" id="KW-0479">Metal-binding</keyword>